<organism evidence="1 2">
    <name type="scientific">Campylobacter magnus</name>
    <dbReference type="NCBI Taxonomy" id="3026462"/>
    <lineage>
        <taxon>Bacteria</taxon>
        <taxon>Pseudomonadati</taxon>
        <taxon>Campylobacterota</taxon>
        <taxon>Epsilonproteobacteria</taxon>
        <taxon>Campylobacterales</taxon>
        <taxon>Campylobacteraceae</taxon>
        <taxon>Campylobacter</taxon>
    </lineage>
</organism>
<sequence length="330" mass="36896">MAELGYYNYYNVKGRLNVDKPLDTYAKRMELRNGDELNANSTDPSKGVEGQIRKLQEHLNDTAAANRAIYKDKESLKLGLKKKYFGDEYNAVTFKWRWDEHKELFAMYENELSMSMFGKISNLADPRIVQGGESFEEEENRLNKERQSAISAQFGKLLANNGVENNGALLIDFDIYEMKAVVSGSENSDNNGKIASLLNELGGGKNARQLFYFALKNNGVLSDESQQESLHKWRAVSNFADFTGLDLRDFSLKNGEFVGKDGTKALDLLKVGVANSSTPADFKGVAYEYAKGFIDEMASLGGLEKVPDLKVSIAYDKESGFYAPKSDFYA</sequence>
<accession>A0ABT8T5J7</accession>
<protein>
    <submittedName>
        <fullName evidence="1">DUF4885 family protein</fullName>
    </submittedName>
</protein>
<dbReference type="Proteomes" id="UP001171111">
    <property type="component" value="Unassembled WGS sequence"/>
</dbReference>
<dbReference type="RefSeq" id="WP_273932654.1">
    <property type="nucleotide sequence ID" value="NZ_JAQSLJ010000003.1"/>
</dbReference>
<proteinExistence type="predicted"/>
<name>A0ABT8T5J7_9BACT</name>
<keyword evidence="2" id="KW-1185">Reference proteome</keyword>
<evidence type="ECO:0000313" key="2">
    <source>
        <dbReference type="Proteomes" id="UP001171111"/>
    </source>
</evidence>
<dbReference type="Pfam" id="PF16226">
    <property type="entry name" value="DUF4885"/>
    <property type="match status" value="1"/>
</dbReference>
<reference evidence="1 2" key="1">
    <citation type="submission" date="2023-06" db="EMBL/GenBank/DDBJ databases">
        <title>Campylobacter magnum sp. nov., isolated from cecal contents of domestic pigs (Sus scrofa domesticus).</title>
        <authorList>
            <person name="Papic B."/>
            <person name="Gruntar I."/>
        </authorList>
    </citation>
    <scope>NUCLEOTIDE SEQUENCE [LARGE SCALE GENOMIC DNA]</scope>
    <source>
        <strain evidence="2">34484-21</strain>
    </source>
</reference>
<dbReference type="EMBL" id="JAULJQ010000002">
    <property type="protein sequence ID" value="MDO2408919.1"/>
    <property type="molecule type" value="Genomic_DNA"/>
</dbReference>
<comment type="caution">
    <text evidence="1">The sequence shown here is derived from an EMBL/GenBank/DDBJ whole genome shotgun (WGS) entry which is preliminary data.</text>
</comment>
<dbReference type="InterPro" id="IPR032617">
    <property type="entry name" value="DUF4885"/>
</dbReference>
<gene>
    <name evidence="1" type="ORF">Q2362_02240</name>
</gene>
<evidence type="ECO:0000313" key="1">
    <source>
        <dbReference type="EMBL" id="MDO2408919.1"/>
    </source>
</evidence>